<reference evidence="2" key="1">
    <citation type="journal article" date="2019" name="Int. J. Syst. Evol. Microbiol.">
        <title>The Global Catalogue of Microorganisms (GCM) 10K type strain sequencing project: providing services to taxonomists for standard genome sequencing and annotation.</title>
        <authorList>
            <consortium name="The Broad Institute Genomics Platform"/>
            <consortium name="The Broad Institute Genome Sequencing Center for Infectious Disease"/>
            <person name="Wu L."/>
            <person name="Ma J."/>
        </authorList>
    </citation>
    <scope>NUCLEOTIDE SEQUENCE [LARGE SCALE GENOMIC DNA]</scope>
    <source>
        <strain evidence="2">CGMCC 1.5362</strain>
    </source>
</reference>
<evidence type="ECO:0000313" key="2">
    <source>
        <dbReference type="Proteomes" id="UP000662111"/>
    </source>
</evidence>
<evidence type="ECO:0000313" key="1">
    <source>
        <dbReference type="EMBL" id="GGK62653.1"/>
    </source>
</evidence>
<name>A0ABQ2F635_9MICO</name>
<comment type="caution">
    <text evidence="1">The sequence shown here is derived from an EMBL/GenBank/DDBJ whole genome shotgun (WGS) entry which is preliminary data.</text>
</comment>
<dbReference type="Proteomes" id="UP000662111">
    <property type="component" value="Unassembled WGS sequence"/>
</dbReference>
<gene>
    <name evidence="1" type="ORF">GCM10011509_08860</name>
</gene>
<dbReference type="Gene3D" id="1.25.40.10">
    <property type="entry name" value="Tetratricopeptide repeat domain"/>
    <property type="match status" value="1"/>
</dbReference>
<dbReference type="SUPFAM" id="SSF48452">
    <property type="entry name" value="TPR-like"/>
    <property type="match status" value="1"/>
</dbReference>
<protein>
    <recommendedName>
        <fullName evidence="3">Tetratricopeptide repeat protein</fullName>
    </recommendedName>
</protein>
<accession>A0ABQ2F635</accession>
<sequence length="180" mass="19866">MIQVYGGGEYPAYVIDDDTLREELLDPLEAREWCEGTPDHPDAVSFWRMLGELDRALGSGQRALHVLEPGTPRWAAAAVRLAHVHHWRGEYEEAHDLLDAAEDVFAGAGEGGGPHGPMLAFVHQHRAKALFDEGRHAEAAQQARRALQLREGHAATALVASTRQTLARILQSLGDEERVR</sequence>
<organism evidence="1 2">
    <name type="scientific">Ornithinimicrobium pekingense</name>
    <dbReference type="NCBI Taxonomy" id="384677"/>
    <lineage>
        <taxon>Bacteria</taxon>
        <taxon>Bacillati</taxon>
        <taxon>Actinomycetota</taxon>
        <taxon>Actinomycetes</taxon>
        <taxon>Micrococcales</taxon>
        <taxon>Ornithinimicrobiaceae</taxon>
        <taxon>Ornithinimicrobium</taxon>
    </lineage>
</organism>
<proteinExistence type="predicted"/>
<dbReference type="RefSeq" id="WP_022920609.1">
    <property type="nucleotide sequence ID" value="NZ_BMLB01000002.1"/>
</dbReference>
<evidence type="ECO:0008006" key="3">
    <source>
        <dbReference type="Google" id="ProtNLM"/>
    </source>
</evidence>
<keyword evidence="2" id="KW-1185">Reference proteome</keyword>
<dbReference type="EMBL" id="BMLB01000002">
    <property type="protein sequence ID" value="GGK62653.1"/>
    <property type="molecule type" value="Genomic_DNA"/>
</dbReference>
<dbReference type="InterPro" id="IPR011990">
    <property type="entry name" value="TPR-like_helical_dom_sf"/>
</dbReference>